<evidence type="ECO:0000313" key="3">
    <source>
        <dbReference type="EMBL" id="TDX95533.1"/>
    </source>
</evidence>
<keyword evidence="1" id="KW-0732">Signal</keyword>
<keyword evidence="5" id="KW-1185">Reference proteome</keyword>
<dbReference type="EMBL" id="SOQW01000001">
    <property type="protein sequence ID" value="TDX95533.1"/>
    <property type="molecule type" value="Genomic_DNA"/>
</dbReference>
<evidence type="ECO:0000313" key="4">
    <source>
        <dbReference type="Proteomes" id="UP000269375"/>
    </source>
</evidence>
<name>A0A3N0W463_9FLAO</name>
<feature type="signal peptide" evidence="1">
    <location>
        <begin position="1"/>
        <end position="24"/>
    </location>
</feature>
<dbReference type="RefSeq" id="WP_123261274.1">
    <property type="nucleotide sequence ID" value="NZ_RJTX01000001.1"/>
</dbReference>
<organism evidence="2 4">
    <name type="scientific">Chryseobacterium daecheongense</name>
    <dbReference type="NCBI Taxonomy" id="192389"/>
    <lineage>
        <taxon>Bacteria</taxon>
        <taxon>Pseudomonadati</taxon>
        <taxon>Bacteroidota</taxon>
        <taxon>Flavobacteriia</taxon>
        <taxon>Flavobacteriales</taxon>
        <taxon>Weeksellaceae</taxon>
        <taxon>Chryseobacterium group</taxon>
        <taxon>Chryseobacterium</taxon>
    </lineage>
</organism>
<evidence type="ECO:0000256" key="1">
    <source>
        <dbReference type="SAM" id="SignalP"/>
    </source>
</evidence>
<protein>
    <recommendedName>
        <fullName evidence="6">DUF3859 domain-containing protein</fullName>
    </recommendedName>
</protein>
<evidence type="ECO:0008006" key="6">
    <source>
        <dbReference type="Google" id="ProtNLM"/>
    </source>
</evidence>
<comment type="caution">
    <text evidence="2">The sequence shown here is derived from an EMBL/GenBank/DDBJ whole genome shotgun (WGS) entry which is preliminary data.</text>
</comment>
<dbReference type="OrthoDB" id="1495407at2"/>
<accession>A0A3N0W463</accession>
<dbReference type="EMBL" id="RJTX01000001">
    <property type="protein sequence ID" value="ROH99560.1"/>
    <property type="molecule type" value="Genomic_DNA"/>
</dbReference>
<reference evidence="4" key="1">
    <citation type="submission" date="2018-11" db="EMBL/GenBank/DDBJ databases">
        <title>Proposal to divide the Flavobacteriaceae and reorganize its genera based on Amino Acid Identity values calculated from whole genome sequences.</title>
        <authorList>
            <person name="Nicholson A.C."/>
            <person name="Gulvik C.A."/>
            <person name="Whitney A.M."/>
            <person name="Humrighouse B.W."/>
            <person name="Bell M."/>
            <person name="Holmes B."/>
            <person name="Steigerwalt A."/>
            <person name="Villarma A."/>
            <person name="Sheth M."/>
            <person name="Batra D."/>
            <person name="Pryor J."/>
            <person name="Bernardet J.-F."/>
            <person name="Hugo C."/>
            <person name="Kampfer P."/>
            <person name="Newman J."/>
            <person name="Mcquiston J.R."/>
        </authorList>
    </citation>
    <scope>NUCLEOTIDE SEQUENCE [LARGE SCALE GENOMIC DNA]</scope>
    <source>
        <strain evidence="4">DSM 15235</strain>
    </source>
</reference>
<proteinExistence type="predicted"/>
<dbReference type="Proteomes" id="UP000295709">
    <property type="component" value="Unassembled WGS sequence"/>
</dbReference>
<sequence length="187" mass="22051">MIKKNCVFFALMLCASLFSQVRIAIHEHRDYDEEQLKKLEQVKTLMENIINSEEFKNEILAMKVSEDNNPDHLTNQQIYDIIMKADEVAYPNSPYVIDLNLRMKPIPFYKPFTSVVGYTYPGINYIVTYRGKFNDCELYDLVSHYTHEWTHKLGFGHEDKKTWDFSVPYLVDDIVEKLGRKRVNGNQ</sequence>
<dbReference type="Proteomes" id="UP000269375">
    <property type="component" value="Unassembled WGS sequence"/>
</dbReference>
<gene>
    <name evidence="3" type="ORF">BCF50_1312</name>
    <name evidence="2" type="ORF">EGI05_01320</name>
</gene>
<feature type="chain" id="PRO_5018025613" description="DUF3859 domain-containing protein" evidence="1">
    <location>
        <begin position="25"/>
        <end position="187"/>
    </location>
</feature>
<evidence type="ECO:0000313" key="5">
    <source>
        <dbReference type="Proteomes" id="UP000295709"/>
    </source>
</evidence>
<evidence type="ECO:0000313" key="2">
    <source>
        <dbReference type="EMBL" id="ROH99560.1"/>
    </source>
</evidence>
<dbReference type="AlphaFoldDB" id="A0A3N0W463"/>
<reference evidence="3 5" key="2">
    <citation type="submission" date="2019-03" db="EMBL/GenBank/DDBJ databases">
        <title>Genomic Encyclopedia of Archaeal and Bacterial Type Strains, Phase II (KMG-II): from individual species to whole genera.</title>
        <authorList>
            <person name="Goeker M."/>
        </authorList>
    </citation>
    <scope>NUCLEOTIDE SEQUENCE [LARGE SCALE GENOMIC DNA]</scope>
    <source>
        <strain evidence="3 5">DSM 15235</strain>
    </source>
</reference>